<evidence type="ECO:0000313" key="1">
    <source>
        <dbReference type="EMBL" id="KAK9873478.1"/>
    </source>
</evidence>
<gene>
    <name evidence="1" type="ORF">WA026_022711</name>
</gene>
<comment type="caution">
    <text evidence="1">The sequence shown here is derived from an EMBL/GenBank/DDBJ whole genome shotgun (WGS) entry which is preliminary data.</text>
</comment>
<proteinExistence type="predicted"/>
<dbReference type="Proteomes" id="UP001431783">
    <property type="component" value="Unassembled WGS sequence"/>
</dbReference>
<sequence length="117" mass="13921">MEKLQFHFKKLQLAEDEKRSIICVTRITMPSGMTYKIPHDYLKAEYNAELTKTPAFTKVKRGIKQRNQYRNVWINLTNELRNVYCDEENIQFNDEYLEEVSEEQNKSRAANNSETPL</sequence>
<accession>A0AAW1TXP5</accession>
<dbReference type="EMBL" id="JARQZJ010000020">
    <property type="protein sequence ID" value="KAK9873478.1"/>
    <property type="molecule type" value="Genomic_DNA"/>
</dbReference>
<evidence type="ECO:0000313" key="2">
    <source>
        <dbReference type="Proteomes" id="UP001431783"/>
    </source>
</evidence>
<dbReference type="AlphaFoldDB" id="A0AAW1TXP5"/>
<protein>
    <submittedName>
        <fullName evidence="1">Uncharacterized protein</fullName>
    </submittedName>
</protein>
<organism evidence="1 2">
    <name type="scientific">Henosepilachna vigintioctopunctata</name>
    <dbReference type="NCBI Taxonomy" id="420089"/>
    <lineage>
        <taxon>Eukaryota</taxon>
        <taxon>Metazoa</taxon>
        <taxon>Ecdysozoa</taxon>
        <taxon>Arthropoda</taxon>
        <taxon>Hexapoda</taxon>
        <taxon>Insecta</taxon>
        <taxon>Pterygota</taxon>
        <taxon>Neoptera</taxon>
        <taxon>Endopterygota</taxon>
        <taxon>Coleoptera</taxon>
        <taxon>Polyphaga</taxon>
        <taxon>Cucujiformia</taxon>
        <taxon>Coccinelloidea</taxon>
        <taxon>Coccinellidae</taxon>
        <taxon>Epilachninae</taxon>
        <taxon>Epilachnini</taxon>
        <taxon>Henosepilachna</taxon>
    </lineage>
</organism>
<keyword evidence="2" id="KW-1185">Reference proteome</keyword>
<reference evidence="1 2" key="1">
    <citation type="submission" date="2023-03" db="EMBL/GenBank/DDBJ databases">
        <title>Genome insight into feeding habits of ladybird beetles.</title>
        <authorList>
            <person name="Li H.-S."/>
            <person name="Huang Y.-H."/>
            <person name="Pang H."/>
        </authorList>
    </citation>
    <scope>NUCLEOTIDE SEQUENCE [LARGE SCALE GENOMIC DNA]</scope>
    <source>
        <strain evidence="1">SYSU_2023b</strain>
        <tissue evidence="1">Whole body</tissue>
    </source>
</reference>
<name>A0AAW1TXP5_9CUCU</name>